<evidence type="ECO:0000313" key="2">
    <source>
        <dbReference type="Proteomes" id="UP000683360"/>
    </source>
</evidence>
<reference evidence="1" key="1">
    <citation type="submission" date="2021-03" db="EMBL/GenBank/DDBJ databases">
        <authorList>
            <person name="Bekaert M."/>
        </authorList>
    </citation>
    <scope>NUCLEOTIDE SEQUENCE</scope>
</reference>
<dbReference type="AlphaFoldDB" id="A0A8S3U0P8"/>
<proteinExistence type="predicted"/>
<keyword evidence="2" id="KW-1185">Reference proteome</keyword>
<gene>
    <name evidence="1" type="ORF">MEDL_47231</name>
</gene>
<comment type="caution">
    <text evidence="1">The sequence shown here is derived from an EMBL/GenBank/DDBJ whole genome shotgun (WGS) entry which is preliminary data.</text>
</comment>
<dbReference type="EMBL" id="CAJPWZ010002261">
    <property type="protein sequence ID" value="CAG2234626.1"/>
    <property type="molecule type" value="Genomic_DNA"/>
</dbReference>
<evidence type="ECO:0000313" key="1">
    <source>
        <dbReference type="EMBL" id="CAG2234626.1"/>
    </source>
</evidence>
<dbReference type="Proteomes" id="UP000683360">
    <property type="component" value="Unassembled WGS sequence"/>
</dbReference>
<organism evidence="1 2">
    <name type="scientific">Mytilus edulis</name>
    <name type="common">Blue mussel</name>
    <dbReference type="NCBI Taxonomy" id="6550"/>
    <lineage>
        <taxon>Eukaryota</taxon>
        <taxon>Metazoa</taxon>
        <taxon>Spiralia</taxon>
        <taxon>Lophotrochozoa</taxon>
        <taxon>Mollusca</taxon>
        <taxon>Bivalvia</taxon>
        <taxon>Autobranchia</taxon>
        <taxon>Pteriomorphia</taxon>
        <taxon>Mytilida</taxon>
        <taxon>Mytiloidea</taxon>
        <taxon>Mytilidae</taxon>
        <taxon>Mytilinae</taxon>
        <taxon>Mytilus</taxon>
    </lineage>
</organism>
<dbReference type="OrthoDB" id="6158026at2759"/>
<name>A0A8S3U0P8_MYTED</name>
<protein>
    <submittedName>
        <fullName evidence="1">Uncharacterized protein</fullName>
    </submittedName>
</protein>
<accession>A0A8S3U0P8</accession>
<sequence length="268" mass="30978">MIKFADHQTDLDAMECDERMSVIEDIEKANLHQASLLVVQELETHAGYIKLQLVMGGVPCTSINWPDLRNFVIKIFIKLIVFNQRILARYYYEANEIAADFIKFHWDTLDRIQHSETISEHTIQETQYALSFLLPHIYTCLDCNISAIAIRIPNPQSRDFLLLGTFIYFKKSCLSGCLKFMSVLYCAKLHKDCEWLLDHMDEEHIKSIPSYCTCRFIKNDSLIALGYGIRSSLLQVSTFVSFLPTELPITPDALVYEMFRFVGISIQK</sequence>